<gene>
    <name evidence="3" type="ORF">J7I42_24710</name>
</gene>
<keyword evidence="1" id="KW-1133">Transmembrane helix</keyword>
<dbReference type="Gene3D" id="3.40.50.300">
    <property type="entry name" value="P-loop containing nucleotide triphosphate hydrolases"/>
    <property type="match status" value="1"/>
</dbReference>
<dbReference type="InterPro" id="IPR027417">
    <property type="entry name" value="P-loop_NTPase"/>
</dbReference>
<keyword evidence="1" id="KW-0812">Transmembrane</keyword>
<organism evidence="3 4">
    <name type="scientific">Niastella soli</name>
    <dbReference type="NCBI Taxonomy" id="2821487"/>
    <lineage>
        <taxon>Bacteria</taxon>
        <taxon>Pseudomonadati</taxon>
        <taxon>Bacteroidota</taxon>
        <taxon>Chitinophagia</taxon>
        <taxon>Chitinophagales</taxon>
        <taxon>Chitinophagaceae</taxon>
        <taxon>Niastella</taxon>
    </lineage>
</organism>
<proteinExistence type="predicted"/>
<protein>
    <recommendedName>
        <fullName evidence="2">Novel STAND NTPase 1 domain-containing protein</fullName>
    </recommendedName>
</protein>
<dbReference type="Proteomes" id="UP000677244">
    <property type="component" value="Unassembled WGS sequence"/>
</dbReference>
<evidence type="ECO:0000313" key="3">
    <source>
        <dbReference type="EMBL" id="MBO9203509.1"/>
    </source>
</evidence>
<dbReference type="SUPFAM" id="SSF52540">
    <property type="entry name" value="P-loop containing nucleoside triphosphate hydrolases"/>
    <property type="match status" value="1"/>
</dbReference>
<feature type="domain" description="Novel STAND NTPase 1" evidence="2">
    <location>
        <begin position="18"/>
        <end position="194"/>
    </location>
</feature>
<comment type="caution">
    <text evidence="3">The sequence shown here is derived from an EMBL/GenBank/DDBJ whole genome shotgun (WGS) entry which is preliminary data.</text>
</comment>
<evidence type="ECO:0000313" key="4">
    <source>
        <dbReference type="Proteomes" id="UP000677244"/>
    </source>
</evidence>
<evidence type="ECO:0000256" key="1">
    <source>
        <dbReference type="SAM" id="Phobius"/>
    </source>
</evidence>
<dbReference type="EMBL" id="JAGHKO010000010">
    <property type="protein sequence ID" value="MBO9203509.1"/>
    <property type="molecule type" value="Genomic_DNA"/>
</dbReference>
<dbReference type="RefSeq" id="WP_209141563.1">
    <property type="nucleotide sequence ID" value="NZ_JAGHKO010000010.1"/>
</dbReference>
<dbReference type="InterPro" id="IPR049052">
    <property type="entry name" value="nSTAND1"/>
</dbReference>
<accession>A0ABS3Z009</accession>
<evidence type="ECO:0000259" key="2">
    <source>
        <dbReference type="Pfam" id="PF20703"/>
    </source>
</evidence>
<keyword evidence="1" id="KW-0472">Membrane</keyword>
<sequence>MEQLSTILPAEAPAKINPFKGAYSYGKDDRDSFYGRDGDLNEVVKNIEQYTLSLLYSSSGVGKSSLLKAGLIPILDKISKFVPIYIRISDSMITDKVRSFSEAVIELIKEVAKEKSIRIEFDESLPPIKTITRFLFFSKFTVKDEVRHRQHSVIPVLIFDQFEELFSLRFKKADPGDLLNDLRNIIEGLIPDDVLQLLNVQDNPENQEELLYLKDELQSTNKWYRVLFSFREEYLPSFDSLKNIIPSVFNTKGRYHLEAFSIEMASEVIQNISESKISASTAYHLAKMMSISEGRTNRFREEVQPFMLSLICYSLYPRIAGEKQDETTIRAIDEEDKDLIQSEMLKYVENVFEHYSPAARKFIEEELITDDGKRTMKALSDKEITEEICNDLTQLAENERFRFLNVIVYYGSKHIEILHDKFLQPLLDSRRARREREIADQVTRIKMSERRKSNKKLFISSGVFFIIIMSCLYYYFFIEKAKVAAYNRFFQDQNRKAIGRLRASDGYNSIASLASILTYEESVSQLPVYKNKSSAFFRDFNDSVSDVFKNRALVFTQYADDESIFSTSGNFRFSVRNMYDSSMLLKIYRLSTSGYRLDDSILIKKNASDSIQYSLHDFFIKIDDFKTSVNDSLLAVVYHNQASFYNLFEKKGLKYKQAFYSIKNAKRVYFSVDNRFVLSRDNANKNSDKRIYKIIGQPNKKTTIEPLTFDPDLYLPCNEEFLLSGSYFLYSEDRELMRKLKSLFLVDAVRTYYKPPLCYKIFQDKKKHKLKFVSYNFQTDQVTTELFDSITNDQPNIEYIQKSKKTIVIHPNGLIYRYDYPYLILTDAVDSKILSNDSLPIIKSFVLDPDLLLLLFTNKFSLIDLGAKKEIASYDHVTNIRDVVDAFCAPSKKTICIVRENGIASFWHYDLKTDTYDNLKNSYKKLQELYSDSLINANKRGVRASSSLR</sequence>
<feature type="transmembrane region" description="Helical" evidence="1">
    <location>
        <begin position="457"/>
        <end position="477"/>
    </location>
</feature>
<keyword evidence="4" id="KW-1185">Reference proteome</keyword>
<name>A0ABS3Z009_9BACT</name>
<dbReference type="Pfam" id="PF20703">
    <property type="entry name" value="nSTAND1"/>
    <property type="match status" value="1"/>
</dbReference>
<reference evidence="3 4" key="1">
    <citation type="submission" date="2021-03" db="EMBL/GenBank/DDBJ databases">
        <title>Assistant Professor.</title>
        <authorList>
            <person name="Huq M.A."/>
        </authorList>
    </citation>
    <scope>NUCLEOTIDE SEQUENCE [LARGE SCALE GENOMIC DNA]</scope>
    <source>
        <strain evidence="3 4">MAH-29</strain>
    </source>
</reference>